<dbReference type="GO" id="GO:0016829">
    <property type="term" value="F:lyase activity"/>
    <property type="evidence" value="ECO:0007669"/>
    <property type="project" value="UniProtKB-KW"/>
</dbReference>
<keyword evidence="2" id="KW-0456">Lyase</keyword>
<dbReference type="InterPro" id="IPR012669">
    <property type="entry name" value="Pectate_lyase"/>
</dbReference>
<comment type="caution">
    <text evidence="2">The sequence shown here is derived from an EMBL/GenBank/DDBJ whole genome shotgun (WGS) entry which is preliminary data.</text>
</comment>
<organism evidence="2 3">
    <name type="scientific">Xylanibacter rarus</name>
    <dbReference type="NCBI Taxonomy" id="1676614"/>
    <lineage>
        <taxon>Bacteria</taxon>
        <taxon>Pseudomonadati</taxon>
        <taxon>Bacteroidota</taxon>
        <taxon>Bacteroidia</taxon>
        <taxon>Bacteroidales</taxon>
        <taxon>Prevotellaceae</taxon>
        <taxon>Xylanibacter</taxon>
    </lineage>
</organism>
<gene>
    <name evidence="2" type="ORF">ACU52_02560</name>
</gene>
<dbReference type="SUPFAM" id="SSF81853">
    <property type="entry name" value="Family 10 polysaccharide lyase"/>
    <property type="match status" value="1"/>
</dbReference>
<reference evidence="2 3" key="1">
    <citation type="submission" date="2015-06" db="EMBL/GenBank/DDBJ databases">
        <title>Prevotella sp. 109, sp. nov., a novel member of the family Prevotellaceae isolated from human faeces.</title>
        <authorList>
            <person name="Shkoporov A.N."/>
            <person name="Chaplin A.V."/>
            <person name="Kafarskaia L.I."/>
            <person name="Efimov B.A."/>
        </authorList>
    </citation>
    <scope>NUCLEOTIDE SEQUENCE [LARGE SCALE GENOMIC DNA]</scope>
    <source>
        <strain evidence="2 3">109</strain>
    </source>
</reference>
<sequence>MKKGFIVMALAATFALTAVTPAEGQTKKTSQTKTDKKDNKQKTYKTWTSWAAHLEPEFFTTAEAVRIGDNVLLYQQNTGGWPKNIDMARNMTDADKKKAEADKSIAKYSTIDNRATSTEIIYLSKLYNATGTEKYKDAVLRGMQYLFEAQYDNGGWPQFYPYNKKYHTHITYNDDAMINVMKIMRDASLGKAPFAFFPDSVKMKAKTALDKGISCILKTQYVQNGKPTVWCAQHDEKTLLPANARAFELASLSGQESDDIVLFLMSLSKPAPEVVNCIEAAVEWFRQNEIDGYKIENFKNSDGKKDWRLVKCAEGEVSKPLWARFYTLEDNRPFFCDRDGVMKFDVSEIGHERRTGYSWYNSEALKVFKKYEQWSKKYGKNKTEGN</sequence>
<accession>A0A8E1QZ65</accession>
<feature type="signal peptide" evidence="1">
    <location>
        <begin position="1"/>
        <end position="24"/>
    </location>
</feature>
<name>A0A8E1QZ65_9BACT</name>
<protein>
    <submittedName>
        <fullName evidence="2">Pectate lyase</fullName>
    </submittedName>
</protein>
<dbReference type="Gene3D" id="1.50.10.20">
    <property type="match status" value="1"/>
</dbReference>
<dbReference type="Pfam" id="PF09492">
    <property type="entry name" value="Pec_lyase"/>
    <property type="match status" value="1"/>
</dbReference>
<evidence type="ECO:0000256" key="1">
    <source>
        <dbReference type="SAM" id="SignalP"/>
    </source>
</evidence>
<dbReference type="RefSeq" id="WP_053397641.1">
    <property type="nucleotide sequence ID" value="NZ_DAWCKJ010000045.1"/>
</dbReference>
<keyword evidence="3" id="KW-1185">Reference proteome</keyword>
<dbReference type="OrthoDB" id="9804686at2"/>
<proteinExistence type="predicted"/>
<evidence type="ECO:0000313" key="3">
    <source>
        <dbReference type="Proteomes" id="UP000036951"/>
    </source>
</evidence>
<feature type="chain" id="PRO_5034132203" evidence="1">
    <location>
        <begin position="25"/>
        <end position="386"/>
    </location>
</feature>
<dbReference type="NCBIfam" id="TIGR02474">
    <property type="entry name" value="pec_lyase"/>
    <property type="match status" value="1"/>
</dbReference>
<dbReference type="Proteomes" id="UP000036951">
    <property type="component" value="Unassembled WGS sequence"/>
</dbReference>
<dbReference type="AlphaFoldDB" id="A0A8E1QZ65"/>
<dbReference type="EMBL" id="LFQU01000002">
    <property type="protein sequence ID" value="KOO69541.1"/>
    <property type="molecule type" value="Genomic_DNA"/>
</dbReference>
<evidence type="ECO:0000313" key="2">
    <source>
        <dbReference type="EMBL" id="KOO69541.1"/>
    </source>
</evidence>
<keyword evidence="1" id="KW-0732">Signal</keyword>